<dbReference type="GO" id="GO:0000166">
    <property type="term" value="F:nucleotide binding"/>
    <property type="evidence" value="ECO:0007669"/>
    <property type="project" value="UniProtKB-KW"/>
</dbReference>
<keyword evidence="4" id="KW-0520">NAD</keyword>
<dbReference type="SUPFAM" id="SSF55424">
    <property type="entry name" value="FAD/NAD-linked reductases, dimerisation (C-terminal) domain"/>
    <property type="match status" value="1"/>
</dbReference>
<dbReference type="Gene3D" id="3.50.50.60">
    <property type="entry name" value="FAD/NAD(P)-binding domain"/>
    <property type="match status" value="1"/>
</dbReference>
<reference evidence="9" key="1">
    <citation type="submission" date="2018-12" db="EMBL/GenBank/DDBJ databases">
        <title>A new species of lactobacillus.</title>
        <authorList>
            <person name="Jian Y."/>
            <person name="Xin L."/>
            <person name="Hong Z.J."/>
            <person name="Ming L.Z."/>
            <person name="Hong X.Z."/>
        </authorList>
    </citation>
    <scope>NUCLEOTIDE SEQUENCE [LARGE SCALE GENOMIC DNA]</scope>
    <source>
        <strain evidence="9">HSLZ-75</strain>
    </source>
</reference>
<evidence type="ECO:0000313" key="9">
    <source>
        <dbReference type="Proteomes" id="UP000294321"/>
    </source>
</evidence>
<dbReference type="PANTHER" id="PTHR43014">
    <property type="entry name" value="MERCURIC REDUCTASE"/>
    <property type="match status" value="1"/>
</dbReference>
<dbReference type="PANTHER" id="PTHR43014:SF5">
    <property type="entry name" value="GLUTATHIONE REDUCTASE (NADPH)"/>
    <property type="match status" value="1"/>
</dbReference>
<evidence type="ECO:0000256" key="5">
    <source>
        <dbReference type="PIRSR" id="PIRSR000350-4"/>
    </source>
</evidence>
<evidence type="ECO:0000256" key="4">
    <source>
        <dbReference type="PIRSR" id="PIRSR000350-3"/>
    </source>
</evidence>
<dbReference type="PRINTS" id="PR00368">
    <property type="entry name" value="FADPNR"/>
</dbReference>
<dbReference type="RefSeq" id="WP_133441898.1">
    <property type="nucleotide sequence ID" value="NZ_CP034726.1"/>
</dbReference>
<feature type="binding site" evidence="4">
    <location>
        <begin position="175"/>
        <end position="182"/>
    </location>
    <ligand>
        <name>NAD(+)</name>
        <dbReference type="ChEBI" id="CHEBI:57540"/>
    </ligand>
</feature>
<dbReference type="EMBL" id="CP034726">
    <property type="protein sequence ID" value="QBP18339.1"/>
    <property type="molecule type" value="Genomic_DNA"/>
</dbReference>
<dbReference type="AlphaFoldDB" id="A0A4V1ALP7"/>
<dbReference type="Pfam" id="PF07992">
    <property type="entry name" value="Pyr_redox_2"/>
    <property type="match status" value="1"/>
</dbReference>
<feature type="domain" description="FAD/NAD(P)-binding" evidence="7">
    <location>
        <begin position="7"/>
        <end position="310"/>
    </location>
</feature>
<dbReference type="InterPro" id="IPR016156">
    <property type="entry name" value="FAD/NAD-linked_Rdtase_dimer_sf"/>
</dbReference>
<feature type="disulfide bond" description="Redox-active" evidence="5">
    <location>
        <begin position="44"/>
        <end position="49"/>
    </location>
</feature>
<evidence type="ECO:0000256" key="3">
    <source>
        <dbReference type="ARBA" id="ARBA00022827"/>
    </source>
</evidence>
<dbReference type="InterPro" id="IPR023753">
    <property type="entry name" value="FAD/NAD-binding_dom"/>
</dbReference>
<dbReference type="SUPFAM" id="SSF51905">
    <property type="entry name" value="FAD/NAD(P)-binding domain"/>
    <property type="match status" value="1"/>
</dbReference>
<dbReference type="Proteomes" id="UP000294321">
    <property type="component" value="Chromosome"/>
</dbReference>
<keyword evidence="3 4" id="KW-0274">FAD</keyword>
<keyword evidence="4" id="KW-0547">Nucleotide-binding</keyword>
<feature type="binding site" evidence="4">
    <location>
        <position position="302"/>
    </location>
    <ligand>
        <name>FAD</name>
        <dbReference type="ChEBI" id="CHEBI:57692"/>
    </ligand>
</feature>
<evidence type="ECO:0000259" key="6">
    <source>
        <dbReference type="Pfam" id="PF02852"/>
    </source>
</evidence>
<evidence type="ECO:0000313" key="8">
    <source>
        <dbReference type="EMBL" id="QBP18339.1"/>
    </source>
</evidence>
<organism evidence="8 9">
    <name type="scientific">Acetilactobacillus jinshanensis</name>
    <dbReference type="NCBI Taxonomy" id="1720083"/>
    <lineage>
        <taxon>Bacteria</taxon>
        <taxon>Bacillati</taxon>
        <taxon>Bacillota</taxon>
        <taxon>Bacilli</taxon>
        <taxon>Lactobacillales</taxon>
        <taxon>Lactobacillaceae</taxon>
        <taxon>Acetilactobacillus</taxon>
    </lineage>
</organism>
<keyword evidence="9" id="KW-1185">Reference proteome</keyword>
<proteinExistence type="inferred from homology"/>
<dbReference type="PRINTS" id="PR00411">
    <property type="entry name" value="PNDRDTASEI"/>
</dbReference>
<evidence type="ECO:0000256" key="1">
    <source>
        <dbReference type="ARBA" id="ARBA00007532"/>
    </source>
</evidence>
<comment type="similarity">
    <text evidence="1">Belongs to the class-I pyridine nucleotide-disulfide oxidoreductase family.</text>
</comment>
<dbReference type="OrthoDB" id="9800167at2"/>
<dbReference type="Pfam" id="PF02852">
    <property type="entry name" value="Pyr_redox_dim"/>
    <property type="match status" value="1"/>
</dbReference>
<evidence type="ECO:0000256" key="2">
    <source>
        <dbReference type="ARBA" id="ARBA00022630"/>
    </source>
</evidence>
<dbReference type="KEGG" id="lji:ELX58_04135"/>
<name>A0A4V1ALP7_9LACO</name>
<dbReference type="InterPro" id="IPR001100">
    <property type="entry name" value="Pyr_nuc-diS_OxRdtase"/>
</dbReference>
<dbReference type="PIRSF" id="PIRSF000350">
    <property type="entry name" value="Mercury_reductase_MerA"/>
    <property type="match status" value="1"/>
</dbReference>
<keyword evidence="2" id="KW-0285">Flavoprotein</keyword>
<dbReference type="InterPro" id="IPR004099">
    <property type="entry name" value="Pyr_nucl-diS_OxRdtase_dimer"/>
</dbReference>
<comment type="cofactor">
    <cofactor evidence="4">
        <name>FAD</name>
        <dbReference type="ChEBI" id="CHEBI:57692"/>
    </cofactor>
    <text evidence="4">Binds 1 FAD per subunit.</text>
</comment>
<feature type="binding site" evidence="4">
    <location>
        <position position="116"/>
    </location>
    <ligand>
        <name>FAD</name>
        <dbReference type="ChEBI" id="CHEBI:57692"/>
    </ligand>
</feature>
<accession>A0A4V1ALP7</accession>
<dbReference type="InterPro" id="IPR036188">
    <property type="entry name" value="FAD/NAD-bd_sf"/>
</dbReference>
<sequence>MSKKYDYDVIYIGAGVGSVNGAVPLANRGYKVAIVESQAIGGTCPNWGCTAKYTLDAPAQLAYRANQFSHIYGGNILHVNWKRDMARKHRNIDSGPATGMEHRIKAAGIKTYMTHGTLLDNHTVKVDDQKITADKLVLVPGMTPHHLNVPGTELTHDSRNFLSLDDLPKRMVVIGTGYVGIELATVANAGGADVTVMMHHDRPLRGFYEPFADQLVKSLEKQGMHFVKSAKVAGFKKSGNHLVVEYGDHQELATDYVLDASGRVPNLKHLGLENTNVKYNRHGIEVNGYMQTSVPNVYATGDAIDSKIEKLSPTATYETKYLTRLLTGETNKPMAMPAVPTAVYSSPRIAKVGVDVDQAKAGNQKHPGNFKIVTKDLRNHMWYKATGQTHVAARALVFNRFNRLVGAEEISGRADDAISMLAILISLHATNEQIENMVRLFPSQASDLLSDF</sequence>
<evidence type="ECO:0000259" key="7">
    <source>
        <dbReference type="Pfam" id="PF07992"/>
    </source>
</evidence>
<feature type="domain" description="Pyridine nucleotide-disulphide oxidoreductase dimerisation" evidence="6">
    <location>
        <begin position="339"/>
        <end position="445"/>
    </location>
</feature>
<dbReference type="GO" id="GO:0016491">
    <property type="term" value="F:oxidoreductase activity"/>
    <property type="evidence" value="ECO:0007669"/>
    <property type="project" value="InterPro"/>
</dbReference>
<feature type="binding site" evidence="4">
    <location>
        <position position="262"/>
    </location>
    <ligand>
        <name>NAD(+)</name>
        <dbReference type="ChEBI" id="CHEBI:57540"/>
    </ligand>
</feature>
<protein>
    <submittedName>
        <fullName evidence="8">NAD(P)/FAD-dependent oxidoreductase</fullName>
    </submittedName>
</protein>
<gene>
    <name evidence="8" type="ORF">ELX58_04135</name>
</gene>